<reference evidence="2" key="1">
    <citation type="journal article" date="2019" name="Int. J. Syst. Evol. Microbiol.">
        <title>The Global Catalogue of Microorganisms (GCM) 10K type strain sequencing project: providing services to taxonomists for standard genome sequencing and annotation.</title>
        <authorList>
            <consortium name="The Broad Institute Genomics Platform"/>
            <consortium name="The Broad Institute Genome Sequencing Center for Infectious Disease"/>
            <person name="Wu L."/>
            <person name="Ma J."/>
        </authorList>
    </citation>
    <scope>NUCLEOTIDE SEQUENCE [LARGE SCALE GENOMIC DNA]</scope>
    <source>
        <strain evidence="2">CGMCC 4.7177</strain>
    </source>
</reference>
<gene>
    <name evidence="1" type="ORF">ACFSFY_17295</name>
</gene>
<dbReference type="InterPro" id="IPR012505">
    <property type="entry name" value="YbbR"/>
</dbReference>
<keyword evidence="2" id="KW-1185">Reference proteome</keyword>
<protein>
    <submittedName>
        <fullName evidence="1">YbbR-like domain-containing protein</fullName>
    </submittedName>
</protein>
<dbReference type="RefSeq" id="WP_381540278.1">
    <property type="nucleotide sequence ID" value="NZ_JBHUGI010000037.1"/>
</dbReference>
<dbReference type="PANTHER" id="PTHR37804:SF1">
    <property type="entry name" value="CDAA REGULATORY PROTEIN CDAR"/>
    <property type="match status" value="1"/>
</dbReference>
<evidence type="ECO:0000313" key="1">
    <source>
        <dbReference type="EMBL" id="MFD1929794.1"/>
    </source>
</evidence>
<accession>A0ABW4SLD6</accession>
<dbReference type="InterPro" id="IPR053154">
    <property type="entry name" value="c-di-AMP_regulator"/>
</dbReference>
<sequence>MDKLMDSPWFLRITALFLAIVLFFSVKAMDVNVNGKTPGDQVDSIHDIPVEVFYDNENLVVTGVPATVKMAIEGPPNIVQTTKLLKDFSIFVNLNDLPMGKHQVELQSENISEKLHVRLDPATIEVLIEEKVTQTFRVDPELNDRLLAEDFQVVNMEVSPATVEVTGAKSVIESISFVKVTSTRDGGINKSFEQKARVRVLDKDLNKLNVTISPEEVSVKVEIAEYNKDVPIDLRSRGTKKPGVEIGTLTPSETKINISGPRKVLDNINILTVDVDISGVIGPETLDVNLKKPKGVSSMSLDKIKVKVEATETVIEEDTSSSDSLGEEDTPSIGTRVFENMQIVVKGLDDKYKSTFLKPVNGLLTLTVNAELDVIEALEKSDFTVFVNMEDTTKEGEQELSVSVDGPGDLKWLLSENKVTMQVELA</sequence>
<organism evidence="1 2">
    <name type="scientific">Sporosarcina siberiensis</name>
    <dbReference type="NCBI Taxonomy" id="1365606"/>
    <lineage>
        <taxon>Bacteria</taxon>
        <taxon>Bacillati</taxon>
        <taxon>Bacillota</taxon>
        <taxon>Bacilli</taxon>
        <taxon>Bacillales</taxon>
        <taxon>Caryophanaceae</taxon>
        <taxon>Sporosarcina</taxon>
    </lineage>
</organism>
<dbReference type="Gene3D" id="2.170.120.40">
    <property type="entry name" value="YbbR-like domain"/>
    <property type="match status" value="2"/>
</dbReference>
<dbReference type="Proteomes" id="UP001597218">
    <property type="component" value="Unassembled WGS sequence"/>
</dbReference>
<comment type="caution">
    <text evidence="1">The sequence shown here is derived from an EMBL/GenBank/DDBJ whole genome shotgun (WGS) entry which is preliminary data.</text>
</comment>
<dbReference type="EMBL" id="JBHUGI010000037">
    <property type="protein sequence ID" value="MFD1929794.1"/>
    <property type="molecule type" value="Genomic_DNA"/>
</dbReference>
<dbReference type="Pfam" id="PF07949">
    <property type="entry name" value="YbbR"/>
    <property type="match status" value="2"/>
</dbReference>
<proteinExistence type="predicted"/>
<evidence type="ECO:0000313" key="2">
    <source>
        <dbReference type="Proteomes" id="UP001597218"/>
    </source>
</evidence>
<name>A0ABW4SLD6_9BACL</name>
<dbReference type="PANTHER" id="PTHR37804">
    <property type="entry name" value="CDAA REGULATORY PROTEIN CDAR"/>
    <property type="match status" value="1"/>
</dbReference>
<dbReference type="Gene3D" id="2.170.120.30">
    <property type="match status" value="2"/>
</dbReference>